<sequence>MSAPVDRPGVADAGPGLGVPLAVADPEMHVVPPERHPLYPGVAG</sequence>
<evidence type="ECO:0000313" key="1">
    <source>
        <dbReference type="EMBL" id="PFG50981.1"/>
    </source>
</evidence>
<keyword evidence="2" id="KW-1185">Reference proteome</keyword>
<organism evidence="1 2">
    <name type="scientific">Amycolatopsis sulphurea</name>
    <dbReference type="NCBI Taxonomy" id="76022"/>
    <lineage>
        <taxon>Bacteria</taxon>
        <taxon>Bacillati</taxon>
        <taxon>Actinomycetota</taxon>
        <taxon>Actinomycetes</taxon>
        <taxon>Pseudonocardiales</taxon>
        <taxon>Pseudonocardiaceae</taxon>
        <taxon>Amycolatopsis</taxon>
    </lineage>
</organism>
<proteinExistence type="predicted"/>
<dbReference type="Proteomes" id="UP000243542">
    <property type="component" value="Unassembled WGS sequence"/>
</dbReference>
<name>A0A2A9FJQ7_9PSEU</name>
<accession>A0A2A9FJQ7</accession>
<reference evidence="1 2" key="1">
    <citation type="submission" date="2017-10" db="EMBL/GenBank/DDBJ databases">
        <title>Sequencing the genomes of 1000 actinobacteria strains.</title>
        <authorList>
            <person name="Klenk H.-P."/>
        </authorList>
    </citation>
    <scope>NUCLEOTIDE SEQUENCE [LARGE SCALE GENOMIC DNA]</scope>
    <source>
        <strain evidence="1 2">DSM 46092</strain>
    </source>
</reference>
<evidence type="ECO:0000313" key="2">
    <source>
        <dbReference type="Proteomes" id="UP000243542"/>
    </source>
</evidence>
<protein>
    <submittedName>
        <fullName evidence="1">Uncharacterized protein</fullName>
    </submittedName>
</protein>
<dbReference type="EMBL" id="PDJK01000002">
    <property type="protein sequence ID" value="PFG50981.1"/>
    <property type="molecule type" value="Genomic_DNA"/>
</dbReference>
<gene>
    <name evidence="1" type="ORF">ATK36_6244</name>
</gene>
<dbReference type="RefSeq" id="WP_281259104.1">
    <property type="nucleotide sequence ID" value="NZ_JBIAKZ010000044.1"/>
</dbReference>
<dbReference type="AlphaFoldDB" id="A0A2A9FJQ7"/>
<comment type="caution">
    <text evidence="1">The sequence shown here is derived from an EMBL/GenBank/DDBJ whole genome shotgun (WGS) entry which is preliminary data.</text>
</comment>